<gene>
    <name evidence="1" type="ORF">Cvel_8917</name>
</gene>
<organism evidence="1">
    <name type="scientific">Chromera velia CCMP2878</name>
    <dbReference type="NCBI Taxonomy" id="1169474"/>
    <lineage>
        <taxon>Eukaryota</taxon>
        <taxon>Sar</taxon>
        <taxon>Alveolata</taxon>
        <taxon>Colpodellida</taxon>
        <taxon>Chromeraceae</taxon>
        <taxon>Chromera</taxon>
    </lineage>
</organism>
<dbReference type="VEuPathDB" id="CryptoDB:Cvel_8917"/>
<evidence type="ECO:0000313" key="1">
    <source>
        <dbReference type="EMBL" id="CEM48588.1"/>
    </source>
</evidence>
<sequence length="98" mass="11207">MGLNAKSDVMDYCVRFNAQNRLLLPKPHRQIVTMSSNNENVLRLAKMKATMPYTHFDKSAKYYSPSQGPAEAAVKMIKRLTRTMMKEKGWPLAVLPHL</sequence>
<accession>A0A0G4HVS8</accession>
<name>A0A0G4HVS8_9ALVE</name>
<proteinExistence type="predicted"/>
<dbReference type="EMBL" id="CDMZ01004085">
    <property type="protein sequence ID" value="CEM48588.1"/>
    <property type="molecule type" value="Genomic_DNA"/>
</dbReference>
<protein>
    <recommendedName>
        <fullName evidence="2">Integrase catalytic domain-containing protein</fullName>
    </recommendedName>
</protein>
<reference evidence="1" key="1">
    <citation type="submission" date="2014-11" db="EMBL/GenBank/DDBJ databases">
        <authorList>
            <person name="Otto D Thomas"/>
            <person name="Naeem Raeece"/>
        </authorList>
    </citation>
    <scope>NUCLEOTIDE SEQUENCE</scope>
</reference>
<dbReference type="AlphaFoldDB" id="A0A0G4HVS8"/>
<evidence type="ECO:0008006" key="2">
    <source>
        <dbReference type="Google" id="ProtNLM"/>
    </source>
</evidence>